<evidence type="ECO:0000313" key="2">
    <source>
        <dbReference type="EMBL" id="BAE33259.1"/>
    </source>
</evidence>
<dbReference type="AGR" id="MGI:5012157"/>
<proteinExistence type="evidence at transcript level"/>
<accession>Q3U283</accession>
<protein>
    <submittedName>
        <fullName evidence="2">Uncharacterized protein</fullName>
    </submittedName>
</protein>
<sequence>MVLKPSAGHPLSKVPLGASGSQVSHPTLTSHGLFVRTGSPSPHSLVNISLGRFLPSVQGRLAVSFGEMNEEIQVQGSLEFEGPKDHGLSVFLTVVSPWLYYAFLCAQPTQTTSMEFFLLKLRKRVPL</sequence>
<dbReference type="AlphaFoldDB" id="Q3U283"/>
<reference evidence="2" key="4">
    <citation type="journal article" date="2001" name="Nature">
        <title>Functional annotation of a full-length mouse cDNA collection.</title>
        <authorList>
            <consortium name="The RIKEN Genome Exploration Research Group Phase II Team and the FANTOM Consortium"/>
        </authorList>
    </citation>
    <scope>NUCLEOTIDE SEQUENCE</scope>
    <source>
        <strain evidence="2">NOD</strain>
    </source>
</reference>
<reference evidence="2" key="6">
    <citation type="submission" date="2004-03" db="EMBL/GenBank/DDBJ databases">
        <authorList>
            <person name="Arakawa T."/>
            <person name="Carninci P."/>
            <person name="Fukuda S."/>
            <person name="Hashizume W."/>
            <person name="Hayashida K."/>
            <person name="Hori F."/>
            <person name="Iida J."/>
            <person name="Imamura K."/>
            <person name="Imotani K."/>
            <person name="Itoh M."/>
            <person name="Kanagawa S."/>
            <person name="Kawai J."/>
            <person name="Kojima M."/>
            <person name="Konno H."/>
            <person name="Murata M."/>
            <person name="Nakamura M."/>
            <person name="Ninomiya N."/>
            <person name="Nishiyori H."/>
            <person name="Nomura K."/>
            <person name="Ohno M."/>
            <person name="Sakazume N."/>
            <person name="Sano H."/>
            <person name="Sasaki D."/>
            <person name="Shibata K."/>
            <person name="Shiraki T."/>
            <person name="Tagami M."/>
            <person name="Tagami Y."/>
            <person name="Waki K."/>
            <person name="Watahiki A."/>
            <person name="Muramatsu M."/>
            <person name="Hayashizaki Y."/>
        </authorList>
    </citation>
    <scope>NUCLEOTIDE SEQUENCE</scope>
    <source>
        <strain evidence="2">NOD</strain>
    </source>
</reference>
<name>Q3U283_MOUSE</name>
<reference evidence="2" key="7">
    <citation type="journal article" date="2005" name="Science">
        <title>The Transcriptional Landscape of the Mammalian Genome.</title>
        <authorList>
            <consortium name="The FANTOM Consortium"/>
            <consortium name="Riken Genome Exploration Research Group and Genome Science Group (Genome Network Project Core Group)"/>
        </authorList>
    </citation>
    <scope>NUCLEOTIDE SEQUENCE</scope>
    <source>
        <strain evidence="2">NOD</strain>
    </source>
</reference>
<reference evidence="2" key="3">
    <citation type="journal article" date="2000" name="Genome Res.">
        <title>RIKEN integrated sequence analysis (RISA) system--384-format sequencing pipeline with 384 multicapillary sequencer.</title>
        <authorList>
            <person name="Shibata K."/>
            <person name="Itoh M."/>
            <person name="Aizawa K."/>
            <person name="Nagaoka S."/>
            <person name="Sasaki N."/>
            <person name="Carninci P."/>
            <person name="Konno H."/>
            <person name="Akiyama J."/>
            <person name="Nishi K."/>
            <person name="Kitsunai T."/>
            <person name="Tashiro H."/>
            <person name="Itoh M."/>
            <person name="Sumi N."/>
            <person name="Ishii Y."/>
            <person name="Nakamura S."/>
            <person name="Hazama M."/>
            <person name="Nishine T."/>
            <person name="Harada A."/>
            <person name="Yamamoto R."/>
            <person name="Matsumoto H."/>
            <person name="Sakaguchi S."/>
            <person name="Ikegami T."/>
            <person name="Kashiwagi K."/>
            <person name="Fujiwake S."/>
            <person name="Inoue K."/>
            <person name="Togawa Y."/>
            <person name="Izawa M."/>
            <person name="Ohara E."/>
            <person name="Watahiki M."/>
            <person name="Yoneda Y."/>
            <person name="Ishikawa T."/>
            <person name="Ozawa K."/>
            <person name="Tanaka T."/>
            <person name="Matsuura S."/>
            <person name="Kawai J."/>
            <person name="Okazaki Y."/>
            <person name="Muramatsu M."/>
            <person name="Inoue Y."/>
            <person name="Kira A."/>
            <person name="Hayashizaki Y."/>
        </authorList>
    </citation>
    <scope>NUCLEOTIDE SEQUENCE</scope>
    <source>
        <strain evidence="2">NOD</strain>
    </source>
</reference>
<organism evidence="2">
    <name type="scientific">Mus musculus</name>
    <name type="common">Mouse</name>
    <dbReference type="NCBI Taxonomy" id="10090"/>
    <lineage>
        <taxon>Eukaryota</taxon>
        <taxon>Metazoa</taxon>
        <taxon>Chordata</taxon>
        <taxon>Craniata</taxon>
        <taxon>Vertebrata</taxon>
        <taxon>Euteleostomi</taxon>
        <taxon>Mammalia</taxon>
        <taxon>Eutheria</taxon>
        <taxon>Euarchontoglires</taxon>
        <taxon>Glires</taxon>
        <taxon>Rodentia</taxon>
        <taxon>Myomorpha</taxon>
        <taxon>Muroidea</taxon>
        <taxon>Muridae</taxon>
        <taxon>Murinae</taxon>
        <taxon>Mus</taxon>
        <taxon>Mus</taxon>
    </lineage>
</organism>
<feature type="region of interest" description="Disordered" evidence="1">
    <location>
        <begin position="1"/>
        <end position="23"/>
    </location>
</feature>
<dbReference type="MGI" id="MGI:5012157">
    <property type="gene designation" value="Gm19972"/>
</dbReference>
<gene>
    <name evidence="3" type="primary">Gm19972</name>
</gene>
<dbReference type="EMBL" id="AK155426">
    <property type="protein sequence ID" value="BAE33259.1"/>
    <property type="molecule type" value="mRNA"/>
</dbReference>
<reference evidence="2" key="2">
    <citation type="journal article" date="2000" name="Genome Res.">
        <title>Normalization and subtraction of cap-trapper-selected cDNAs to prepare full-length cDNA libraries for rapid discovery of new genes.</title>
        <authorList>
            <person name="Carninci P."/>
            <person name="Shibata Y."/>
            <person name="Hayatsu N."/>
            <person name="Sugahara Y."/>
            <person name="Shibata K."/>
            <person name="Itoh M."/>
            <person name="Konno H."/>
            <person name="Okazaki Y."/>
            <person name="Muramatsu M."/>
            <person name="Hayashizaki Y."/>
        </authorList>
    </citation>
    <scope>NUCLEOTIDE SEQUENCE</scope>
    <source>
        <strain evidence="2">NOD</strain>
    </source>
</reference>
<evidence type="ECO:0000313" key="3">
    <source>
        <dbReference type="MGI" id="MGI:5012157"/>
    </source>
</evidence>
<reference evidence="2" key="1">
    <citation type="journal article" date="1999" name="Methods Enzymol.">
        <title>High-efficiency full-length cDNA cloning.</title>
        <authorList>
            <person name="Carninci P."/>
            <person name="Hayashizaki Y."/>
        </authorList>
    </citation>
    <scope>NUCLEOTIDE SEQUENCE</scope>
    <source>
        <strain evidence="2">NOD</strain>
    </source>
</reference>
<reference evidence="2" key="8">
    <citation type="journal article" date="2005" name="Science">
        <title>Antisense Transcription in the Mammalian Transcriptome.</title>
        <authorList>
            <consortium name="RIKEN Genome Exploration Research Group and Genome Science Group (Genome Network Project Core Group) and the FANTOM Consortium"/>
        </authorList>
    </citation>
    <scope>NUCLEOTIDE SEQUENCE</scope>
    <source>
        <strain evidence="2">NOD</strain>
    </source>
</reference>
<reference evidence="2" key="5">
    <citation type="journal article" date="2002" name="Nature">
        <title>Analysis of the mouse transcriptome based on functional annotation of 60,770 full-length cDNAs.</title>
        <authorList>
            <consortium name="The FANTOM Consortium and the RIKEN Genome Exploration Research Group Phase I and II Team"/>
        </authorList>
    </citation>
    <scope>NUCLEOTIDE SEQUENCE</scope>
    <source>
        <strain evidence="2">NOD</strain>
    </source>
</reference>
<evidence type="ECO:0000256" key="1">
    <source>
        <dbReference type="SAM" id="MobiDB-lite"/>
    </source>
</evidence>